<dbReference type="InterPro" id="IPR005835">
    <property type="entry name" value="NTP_transferase_dom"/>
</dbReference>
<dbReference type="Gene3D" id="3.90.550.10">
    <property type="entry name" value="Spore Coat Polysaccharide Biosynthesis Protein SpsA, Chain A"/>
    <property type="match status" value="1"/>
</dbReference>
<name>D5H6C4_SALRM</name>
<dbReference type="GO" id="GO:0009298">
    <property type="term" value="P:GDP-mannose biosynthetic process"/>
    <property type="evidence" value="ECO:0007669"/>
    <property type="project" value="TreeGrafter"/>
</dbReference>
<keyword evidence="6" id="KW-0342">GTP-binding</keyword>
<accession>D5H6C4</accession>
<evidence type="ECO:0000256" key="5">
    <source>
        <dbReference type="ARBA" id="ARBA00022741"/>
    </source>
</evidence>
<dbReference type="PANTHER" id="PTHR46390:SF1">
    <property type="entry name" value="MANNOSE-1-PHOSPHATE GUANYLYLTRANSFERASE"/>
    <property type="match status" value="1"/>
</dbReference>
<dbReference type="SUPFAM" id="SSF159283">
    <property type="entry name" value="Guanosine diphospho-D-mannose pyrophosphorylase/mannose-6-phosphate isomerase linker domain"/>
    <property type="match status" value="1"/>
</dbReference>
<evidence type="ECO:0000256" key="6">
    <source>
        <dbReference type="ARBA" id="ARBA00023134"/>
    </source>
</evidence>
<evidence type="ECO:0000256" key="1">
    <source>
        <dbReference type="ARBA" id="ARBA00006115"/>
    </source>
</evidence>
<evidence type="ECO:0000313" key="10">
    <source>
        <dbReference type="EMBL" id="CBH23579.1"/>
    </source>
</evidence>
<dbReference type="InterPro" id="IPR051161">
    <property type="entry name" value="Mannose-6P_isomerase_type2"/>
</dbReference>
<organism evidence="10 11">
    <name type="scientific">Salinibacter ruber (strain M8)</name>
    <dbReference type="NCBI Taxonomy" id="761659"/>
    <lineage>
        <taxon>Bacteria</taxon>
        <taxon>Pseudomonadati</taxon>
        <taxon>Rhodothermota</taxon>
        <taxon>Rhodothermia</taxon>
        <taxon>Rhodothermales</taxon>
        <taxon>Salinibacteraceae</taxon>
        <taxon>Salinibacter</taxon>
    </lineage>
</organism>
<dbReference type="GO" id="GO:0004475">
    <property type="term" value="F:mannose-1-phosphate guanylyltransferase (GTP) activity"/>
    <property type="evidence" value="ECO:0007669"/>
    <property type="project" value="UniProtKB-EC"/>
</dbReference>
<evidence type="ECO:0000259" key="9">
    <source>
        <dbReference type="Pfam" id="PF22640"/>
    </source>
</evidence>
<sequence>MDVCASAARRGGRRRLTGGVQLPASRPMLRTPLADHPPRVRAGHCPSRGPLFFLSLQSDASMKYAVIMAGGIGTRFWPVSRKEHPKQFLDIFGDGTLIQNTIARLQGLVPPERCLVVTHDRYVEKTKKQLPAVPEENILAEPISRNTAPCIAYAATTLAKRDPDATMAVLPADHVIGNVARFHDTLDVAFDAAQERDALVTIGIDPTYPATGYGYIQYDGSGADPPALEAYPVRTFAEKPDQSTAERFIDAGDFLWNSGMFIWRADTILDQIETHLPDAHEAFAPVRAADGAADSETLTEAFRESPRISIDYGVMEQADTVHVVPGTFDWNDVGDWRAVYDLSEKDEHGNVIEGEVIMQDSSRCYVQTEDRLVVLVGIHDKVVVDTGDAVLVCDRESAQQVKQVVEYLHAHQFEEYV</sequence>
<dbReference type="GO" id="GO:0005525">
    <property type="term" value="F:GTP binding"/>
    <property type="evidence" value="ECO:0007669"/>
    <property type="project" value="UniProtKB-KW"/>
</dbReference>
<gene>
    <name evidence="10" type="primary">manC</name>
    <name evidence="10" type="ordered locus">SRM_00658</name>
</gene>
<dbReference type="SUPFAM" id="SSF53448">
    <property type="entry name" value="Nucleotide-diphospho-sugar transferases"/>
    <property type="match status" value="1"/>
</dbReference>
<keyword evidence="4 10" id="KW-0548">Nucleotidyltransferase</keyword>
<dbReference type="EMBL" id="FP565814">
    <property type="protein sequence ID" value="CBH23579.1"/>
    <property type="molecule type" value="Genomic_DNA"/>
</dbReference>
<dbReference type="Proteomes" id="UP000000933">
    <property type="component" value="Chromosome"/>
</dbReference>
<evidence type="ECO:0000256" key="3">
    <source>
        <dbReference type="ARBA" id="ARBA00022679"/>
    </source>
</evidence>
<keyword evidence="5" id="KW-0547">Nucleotide-binding</keyword>
<feature type="domain" description="Nucleotidyl transferase" evidence="8">
    <location>
        <begin position="65"/>
        <end position="347"/>
    </location>
</feature>
<protein>
    <recommendedName>
        <fullName evidence="2">mannose-1-phosphate guanylyltransferase</fullName>
        <ecNumber evidence="2">2.7.7.13</ecNumber>
    </recommendedName>
</protein>
<comment type="similarity">
    <text evidence="1">Belongs to the mannose-6-phosphate isomerase type 2 family.</text>
</comment>
<keyword evidence="3 10" id="KW-0808">Transferase</keyword>
<dbReference type="Pfam" id="PF22640">
    <property type="entry name" value="ManC_GMP_beta-helix"/>
    <property type="match status" value="1"/>
</dbReference>
<evidence type="ECO:0000259" key="8">
    <source>
        <dbReference type="Pfam" id="PF00483"/>
    </source>
</evidence>
<dbReference type="InterPro" id="IPR049577">
    <property type="entry name" value="GMPP_N"/>
</dbReference>
<evidence type="ECO:0000256" key="2">
    <source>
        <dbReference type="ARBA" id="ARBA00012387"/>
    </source>
</evidence>
<dbReference type="Pfam" id="PF00483">
    <property type="entry name" value="NTP_transferase"/>
    <property type="match status" value="1"/>
</dbReference>
<comment type="catalytic activity">
    <reaction evidence="7">
        <text>alpha-D-mannose 1-phosphate + GTP + H(+) = GDP-alpha-D-mannose + diphosphate</text>
        <dbReference type="Rhea" id="RHEA:15229"/>
        <dbReference type="ChEBI" id="CHEBI:15378"/>
        <dbReference type="ChEBI" id="CHEBI:33019"/>
        <dbReference type="ChEBI" id="CHEBI:37565"/>
        <dbReference type="ChEBI" id="CHEBI:57527"/>
        <dbReference type="ChEBI" id="CHEBI:58409"/>
        <dbReference type="EC" id="2.7.7.13"/>
    </reaction>
</comment>
<reference evidence="10 11" key="1">
    <citation type="journal article" date="2010" name="ISME J.">
        <title>Fine-scale evolution: genomic, phenotypic and ecological differentiation in two coexisting Salinibacter ruber strains.</title>
        <authorList>
            <person name="Pena A."/>
            <person name="Teeling H."/>
            <person name="Huerta-Cepas J."/>
            <person name="Santos F."/>
            <person name="Yarza P."/>
            <person name="Brito-Echeverria J."/>
            <person name="Lucio M."/>
            <person name="Schmitt-Kopplin P."/>
            <person name="Meseguer I."/>
            <person name="Schenowitz C."/>
            <person name="Dossat C."/>
            <person name="Barbe V."/>
            <person name="Dopazo J."/>
            <person name="Rossello-Mora R."/>
            <person name="Schuler M."/>
            <person name="Glockner F.O."/>
            <person name="Amann R."/>
            <person name="Gabaldon T."/>
            <person name="Anton J."/>
        </authorList>
    </citation>
    <scope>NUCLEOTIDE SEQUENCE [LARGE SCALE GENOMIC DNA]</scope>
    <source>
        <strain evidence="10 11">M8</strain>
    </source>
</reference>
<dbReference type="EC" id="2.7.7.13" evidence="2"/>
<dbReference type="HOGENOM" id="CLU_035527_0_1_10"/>
<dbReference type="PANTHER" id="PTHR46390">
    <property type="entry name" value="MANNOSE-1-PHOSPHATE GUANYLYLTRANSFERASE"/>
    <property type="match status" value="1"/>
</dbReference>
<evidence type="ECO:0000256" key="4">
    <source>
        <dbReference type="ARBA" id="ARBA00022695"/>
    </source>
</evidence>
<evidence type="ECO:0000313" key="11">
    <source>
        <dbReference type="Proteomes" id="UP000000933"/>
    </source>
</evidence>
<dbReference type="FunFam" id="3.90.550.10:FF:000046">
    <property type="entry name" value="Mannose-1-phosphate guanylyltransferase (GDP)"/>
    <property type="match status" value="1"/>
</dbReference>
<evidence type="ECO:0000256" key="7">
    <source>
        <dbReference type="ARBA" id="ARBA00047343"/>
    </source>
</evidence>
<reference evidence="11" key="2">
    <citation type="submission" date="2010-04" db="EMBL/GenBank/DDBJ databases">
        <title>Genome sequence of Salinibacter ruber M8.</title>
        <authorList>
            <consortium name="Genoscope"/>
        </authorList>
    </citation>
    <scope>NUCLEOTIDE SEQUENCE [LARGE SCALE GENOMIC DNA]</scope>
    <source>
        <strain evidence="11">M8</strain>
    </source>
</reference>
<dbReference type="CDD" id="cd02509">
    <property type="entry name" value="GDP-M1P_Guanylyltransferase"/>
    <property type="match status" value="1"/>
</dbReference>
<dbReference type="InterPro" id="IPR054566">
    <property type="entry name" value="ManC/GMP-like_b-helix"/>
</dbReference>
<feature type="domain" description="MannoseP isomerase/GMP-like beta-helix" evidence="9">
    <location>
        <begin position="354"/>
        <end position="408"/>
    </location>
</feature>
<dbReference type="InterPro" id="IPR029044">
    <property type="entry name" value="Nucleotide-diphossugar_trans"/>
</dbReference>
<proteinExistence type="inferred from homology"/>
<dbReference type="PATRIC" id="fig|761659.10.peg.737"/>
<dbReference type="AlphaFoldDB" id="D5H6C4"/>
<dbReference type="KEGG" id="srm:SRM_00658"/>